<feature type="non-terminal residue" evidence="2">
    <location>
        <position position="95"/>
    </location>
</feature>
<organism evidence="2 3">
    <name type="scientific">SAR86 cluster bacterium</name>
    <dbReference type="NCBI Taxonomy" id="2030880"/>
    <lineage>
        <taxon>Bacteria</taxon>
        <taxon>Pseudomonadati</taxon>
        <taxon>Pseudomonadota</taxon>
        <taxon>Gammaproteobacteria</taxon>
        <taxon>SAR86 cluster</taxon>
    </lineage>
</organism>
<reference evidence="2" key="1">
    <citation type="submission" date="2020-05" db="EMBL/GenBank/DDBJ databases">
        <title>Sulfur intermediates as new biogeochemical hubs in an aquatic model microbial ecosystem.</title>
        <authorList>
            <person name="Vigneron A."/>
        </authorList>
    </citation>
    <scope>NUCLEOTIDE SEQUENCE</scope>
    <source>
        <strain evidence="2">Bin.250</strain>
    </source>
</reference>
<evidence type="ECO:0000313" key="3">
    <source>
        <dbReference type="Proteomes" id="UP000754644"/>
    </source>
</evidence>
<dbReference type="AlphaFoldDB" id="A0A973AA08"/>
<name>A0A973AA08_9GAMM</name>
<comment type="caution">
    <text evidence="2">The sequence shown here is derived from an EMBL/GenBank/DDBJ whole genome shotgun (WGS) entry which is preliminary data.</text>
</comment>
<evidence type="ECO:0000313" key="2">
    <source>
        <dbReference type="EMBL" id="NQV65296.1"/>
    </source>
</evidence>
<dbReference type="Pfam" id="PF24045">
    <property type="entry name" value="DUF7354"/>
    <property type="match status" value="1"/>
</dbReference>
<protein>
    <recommendedName>
        <fullName evidence="1">DUF7354 domain-containing protein</fullName>
    </recommendedName>
</protein>
<gene>
    <name evidence="2" type="ORF">HQ497_08015</name>
</gene>
<dbReference type="EMBL" id="JABMOJ010000298">
    <property type="protein sequence ID" value="NQV65296.1"/>
    <property type="molecule type" value="Genomic_DNA"/>
</dbReference>
<proteinExistence type="predicted"/>
<evidence type="ECO:0000259" key="1">
    <source>
        <dbReference type="Pfam" id="PF24045"/>
    </source>
</evidence>
<dbReference type="InterPro" id="IPR055778">
    <property type="entry name" value="DUF7354"/>
</dbReference>
<accession>A0A973AA08</accession>
<dbReference type="Proteomes" id="UP000754644">
    <property type="component" value="Unassembled WGS sequence"/>
</dbReference>
<feature type="domain" description="DUF7354" evidence="1">
    <location>
        <begin position="11"/>
        <end position="92"/>
    </location>
</feature>
<sequence length="95" mass="10141">MGFNSVAMGREAPVAKIIDIVGSVEYSRDGTEWKAVTRTKYLFTGYQIKSGQDGSAKLVNQLDGTTQDLGPNSEIVMVAEGVEKVSGDLSDAVQN</sequence>